<reference evidence="6 7" key="1">
    <citation type="submission" date="2006-03" db="EMBL/GenBank/DDBJ databases">
        <authorList>
            <person name="Bartlett D.H."/>
            <person name="Valle G."/>
            <person name="Lauro F.M."/>
            <person name="Vezzi A."/>
            <person name="Simonato F."/>
            <person name="Eloe E."/>
            <person name="Vitulo N."/>
            <person name="Stratton T.K."/>
            <person name="D'angelo M."/>
            <person name="Ferriera S."/>
            <person name="Johnson J."/>
            <person name="Kravitz S."/>
            <person name="Beeson K."/>
            <person name="Sutton G."/>
            <person name="Rogers Y."/>
            <person name="Friedman R."/>
            <person name="Frazier M."/>
            <person name="Venter J.C."/>
        </authorList>
    </citation>
    <scope>NUCLEOTIDE SEQUENCE [LARGE SCALE GENOMIC DNA]</scope>
    <source>
        <strain evidence="6 7">3TCK</strain>
    </source>
</reference>
<gene>
    <name evidence="6" type="ORF">P3TCK_13226</name>
</gene>
<comment type="similarity">
    <text evidence="1">Belongs to the LysR transcriptional regulatory family.</text>
</comment>
<keyword evidence="3" id="KW-0238">DNA-binding</keyword>
<evidence type="ECO:0000313" key="7">
    <source>
        <dbReference type="Proteomes" id="UP000003789"/>
    </source>
</evidence>
<dbReference type="InterPro" id="IPR000847">
    <property type="entry name" value="LysR_HTH_N"/>
</dbReference>
<dbReference type="AlphaFoldDB" id="Q1Z0P2"/>
<dbReference type="InterPro" id="IPR058163">
    <property type="entry name" value="LysR-type_TF_proteobact-type"/>
</dbReference>
<evidence type="ECO:0000256" key="3">
    <source>
        <dbReference type="ARBA" id="ARBA00023125"/>
    </source>
</evidence>
<evidence type="ECO:0000259" key="5">
    <source>
        <dbReference type="PROSITE" id="PS50931"/>
    </source>
</evidence>
<dbReference type="PANTHER" id="PTHR30537">
    <property type="entry name" value="HTH-TYPE TRANSCRIPTIONAL REGULATOR"/>
    <property type="match status" value="1"/>
</dbReference>
<dbReference type="GO" id="GO:0003700">
    <property type="term" value="F:DNA-binding transcription factor activity"/>
    <property type="evidence" value="ECO:0007669"/>
    <property type="project" value="InterPro"/>
</dbReference>
<evidence type="ECO:0000256" key="1">
    <source>
        <dbReference type="ARBA" id="ARBA00009437"/>
    </source>
</evidence>
<evidence type="ECO:0000313" key="6">
    <source>
        <dbReference type="EMBL" id="EAS42075.1"/>
    </source>
</evidence>
<evidence type="ECO:0000256" key="2">
    <source>
        <dbReference type="ARBA" id="ARBA00023015"/>
    </source>
</evidence>
<dbReference type="GO" id="GO:0043565">
    <property type="term" value="F:sequence-specific DNA binding"/>
    <property type="evidence" value="ECO:0007669"/>
    <property type="project" value="TreeGrafter"/>
</dbReference>
<dbReference type="EMBL" id="AAPH01000025">
    <property type="protein sequence ID" value="EAS42075.1"/>
    <property type="molecule type" value="Genomic_DNA"/>
</dbReference>
<dbReference type="FunFam" id="1.10.10.10:FF:000001">
    <property type="entry name" value="LysR family transcriptional regulator"/>
    <property type="match status" value="1"/>
</dbReference>
<evidence type="ECO:0000256" key="4">
    <source>
        <dbReference type="ARBA" id="ARBA00023163"/>
    </source>
</evidence>
<dbReference type="SUPFAM" id="SSF53850">
    <property type="entry name" value="Periplasmic binding protein-like II"/>
    <property type="match status" value="1"/>
</dbReference>
<feature type="domain" description="HTH lysR-type" evidence="5">
    <location>
        <begin position="63"/>
        <end position="120"/>
    </location>
</feature>
<organism evidence="6 7">
    <name type="scientific">Photobacterium profundum 3TCK</name>
    <dbReference type="NCBI Taxonomy" id="314280"/>
    <lineage>
        <taxon>Bacteria</taxon>
        <taxon>Pseudomonadati</taxon>
        <taxon>Pseudomonadota</taxon>
        <taxon>Gammaproteobacteria</taxon>
        <taxon>Vibrionales</taxon>
        <taxon>Vibrionaceae</taxon>
        <taxon>Photobacterium</taxon>
    </lineage>
</organism>
<dbReference type="InterPro" id="IPR036390">
    <property type="entry name" value="WH_DNA-bd_sf"/>
</dbReference>
<dbReference type="Pfam" id="PF03466">
    <property type="entry name" value="LysR_substrate"/>
    <property type="match status" value="1"/>
</dbReference>
<sequence>MNKNGFPSFLFEPNKLLFPNNLFDMSQFATSGLRQESLSTYSSRLNKPCDRGKSVMQRCKNGMKLDDLRALIAIAQHGSFRAAANALDIPPTTLSRRLQRLEDTLGSQLVIRDSRNVALTPLGRNYFERCQPLLGELEATTSELMDTSSSNPRGALRISAPVGLLTYQLMPLFNQFLALYPEVTLSLNHLSNQHHDYSPEQYDVVFRVGQQPNSSFAAARIGESQRTLVASPEYLAQYGIPRHPDELNHHARLATVPEFEWALTCKTDIAHSETIWINSPVRMAIADLNSVKQAAISGLGIACLPNYVVADALEKSTLTTMIDDWYSPPRPIYMLYQRLGYVPNHITCFIDFMRNALTGT</sequence>
<dbReference type="Gene3D" id="3.40.190.290">
    <property type="match status" value="1"/>
</dbReference>
<dbReference type="Gene3D" id="1.10.10.10">
    <property type="entry name" value="Winged helix-like DNA-binding domain superfamily/Winged helix DNA-binding domain"/>
    <property type="match status" value="1"/>
</dbReference>
<dbReference type="PROSITE" id="PS50931">
    <property type="entry name" value="HTH_LYSR"/>
    <property type="match status" value="1"/>
</dbReference>
<dbReference type="Proteomes" id="UP000003789">
    <property type="component" value="Unassembled WGS sequence"/>
</dbReference>
<dbReference type="Pfam" id="PF00126">
    <property type="entry name" value="HTH_1"/>
    <property type="match status" value="1"/>
</dbReference>
<dbReference type="CDD" id="cd08422">
    <property type="entry name" value="PBP2_CrgA_like"/>
    <property type="match status" value="1"/>
</dbReference>
<dbReference type="HOGENOM" id="CLU_039613_16_3_6"/>
<name>Q1Z0P2_9GAMM</name>
<dbReference type="GO" id="GO:0006351">
    <property type="term" value="P:DNA-templated transcription"/>
    <property type="evidence" value="ECO:0007669"/>
    <property type="project" value="TreeGrafter"/>
</dbReference>
<proteinExistence type="inferred from homology"/>
<dbReference type="InterPro" id="IPR036388">
    <property type="entry name" value="WH-like_DNA-bd_sf"/>
</dbReference>
<keyword evidence="2" id="KW-0805">Transcription regulation</keyword>
<keyword evidence="4" id="KW-0804">Transcription</keyword>
<protein>
    <submittedName>
        <fullName evidence="6">Putative transcriptional regulator, LysR family protein</fullName>
    </submittedName>
</protein>
<accession>Q1Z0P2</accession>
<dbReference type="SUPFAM" id="SSF46785">
    <property type="entry name" value="Winged helix' DNA-binding domain"/>
    <property type="match status" value="1"/>
</dbReference>
<dbReference type="PANTHER" id="PTHR30537:SF5">
    <property type="entry name" value="HTH-TYPE TRANSCRIPTIONAL ACTIVATOR TTDR-RELATED"/>
    <property type="match status" value="1"/>
</dbReference>
<comment type="caution">
    <text evidence="6">The sequence shown here is derived from an EMBL/GenBank/DDBJ whole genome shotgun (WGS) entry which is preliminary data.</text>
</comment>
<dbReference type="InterPro" id="IPR005119">
    <property type="entry name" value="LysR_subst-bd"/>
</dbReference>